<dbReference type="AlphaFoldDB" id="A0A4U0P7R5"/>
<name>A0A4U0P7R5_9SPHI</name>
<keyword evidence="2" id="KW-1185">Reference proteome</keyword>
<dbReference type="EMBL" id="SUME01000001">
    <property type="protein sequence ID" value="TJZ63429.1"/>
    <property type="molecule type" value="Genomic_DNA"/>
</dbReference>
<gene>
    <name evidence="1" type="ORF">FAZ15_03875</name>
</gene>
<dbReference type="RefSeq" id="WP_136899973.1">
    <property type="nucleotide sequence ID" value="NZ_SUME01000001.1"/>
</dbReference>
<evidence type="ECO:0000313" key="2">
    <source>
        <dbReference type="Proteomes" id="UP000306808"/>
    </source>
</evidence>
<accession>A0A4U0P7R5</accession>
<reference evidence="1 2" key="1">
    <citation type="submission" date="2019-04" db="EMBL/GenBank/DDBJ databases">
        <title>Sphingobacterium olei sp. nov., isolated from oil-contaminated soil.</title>
        <authorList>
            <person name="Liu B."/>
        </authorList>
    </citation>
    <scope>NUCLEOTIDE SEQUENCE [LARGE SCALE GENOMIC DNA]</scope>
    <source>
        <strain evidence="1 2">HAL-9</strain>
    </source>
</reference>
<proteinExistence type="predicted"/>
<dbReference type="OrthoDB" id="709733at2"/>
<protein>
    <submittedName>
        <fullName evidence="1">Uncharacterized protein</fullName>
    </submittedName>
</protein>
<evidence type="ECO:0000313" key="1">
    <source>
        <dbReference type="EMBL" id="TJZ63429.1"/>
    </source>
</evidence>
<sequence>MNESIQIDMTIAVADLDILDRYFDPQTLISVLTQPDLKALKESLLEVVEDKDGGPQIGDLRISNWQYDLSKNTGKFRLHFAIDRQFCCSDTQSCVADYVDFSFVKQPDDHLIASATYFNWSVNN</sequence>
<dbReference type="Proteomes" id="UP000306808">
    <property type="component" value="Unassembled WGS sequence"/>
</dbReference>
<organism evidence="1 2">
    <name type="scientific">Sphingobacterium olei</name>
    <dbReference type="NCBI Taxonomy" id="2571155"/>
    <lineage>
        <taxon>Bacteria</taxon>
        <taxon>Pseudomonadati</taxon>
        <taxon>Bacteroidota</taxon>
        <taxon>Sphingobacteriia</taxon>
        <taxon>Sphingobacteriales</taxon>
        <taxon>Sphingobacteriaceae</taxon>
        <taxon>Sphingobacterium</taxon>
    </lineage>
</organism>
<comment type="caution">
    <text evidence="1">The sequence shown here is derived from an EMBL/GenBank/DDBJ whole genome shotgun (WGS) entry which is preliminary data.</text>
</comment>